<keyword evidence="5" id="KW-0949">S-adenosyl-L-methionine</keyword>
<evidence type="ECO:0000259" key="7">
    <source>
        <dbReference type="Pfam" id="PF01728"/>
    </source>
</evidence>
<keyword evidence="3 8" id="KW-0489">Methyltransferase</keyword>
<organism evidence="8 9">
    <name type="scientific">Bathycoccus prasinos</name>
    <dbReference type="NCBI Taxonomy" id="41875"/>
    <lineage>
        <taxon>Eukaryota</taxon>
        <taxon>Viridiplantae</taxon>
        <taxon>Chlorophyta</taxon>
        <taxon>Mamiellophyceae</taxon>
        <taxon>Mamiellales</taxon>
        <taxon>Bathycoccaceae</taxon>
        <taxon>Bathycoccus</taxon>
    </lineage>
</organism>
<evidence type="ECO:0000313" key="9">
    <source>
        <dbReference type="Proteomes" id="UP000198341"/>
    </source>
</evidence>
<comment type="similarity">
    <text evidence="1">Belongs to the class I-like SAM-binding methyltransferase superfamily. RNA methyltransferase RlmE family.</text>
</comment>
<sequence length="210" mass="23589">MAKNPRMAVLDFASREAKRSQYCSRAAVKLEQLLLKFPKVLSSLQKGKVVKCVDLGCHPGSWLQVLSRKIKKAEIYGFDLNEIESLESLKYVDVHRTRTFQCDVFESDELMNSLQLDKNVNLLTSDMMAKTTGQNDASASHELAVRAFELATKDLLAKDAHFVCKIFESEETRALKMEAKKAFASASLFRPDAVRKGSREIYMVGVGFKG</sequence>
<keyword evidence="2" id="KW-0698">rRNA processing</keyword>
<dbReference type="PANTHER" id="PTHR10920:SF18">
    <property type="entry name" value="RRNA METHYLTRANSFERASE 2, MITOCHONDRIAL"/>
    <property type="match status" value="1"/>
</dbReference>
<proteinExistence type="inferred from homology"/>
<dbReference type="EMBL" id="FO082270">
    <property type="protein sequence ID" value="CCO66765.1"/>
    <property type="molecule type" value="Genomic_DNA"/>
</dbReference>
<evidence type="ECO:0000256" key="6">
    <source>
        <dbReference type="ARBA" id="ARBA00041184"/>
    </source>
</evidence>
<dbReference type="OrthoDB" id="20105at2759"/>
<dbReference type="Gene3D" id="3.40.50.150">
    <property type="entry name" value="Vaccinia Virus protein VP39"/>
    <property type="match status" value="1"/>
</dbReference>
<feature type="domain" description="Ribosomal RNA methyltransferase FtsJ" evidence="7">
    <location>
        <begin position="22"/>
        <end position="208"/>
    </location>
</feature>
<dbReference type="Pfam" id="PF01728">
    <property type="entry name" value="FtsJ"/>
    <property type="match status" value="1"/>
</dbReference>
<evidence type="ECO:0000256" key="2">
    <source>
        <dbReference type="ARBA" id="ARBA00022552"/>
    </source>
</evidence>
<evidence type="ECO:0000256" key="4">
    <source>
        <dbReference type="ARBA" id="ARBA00022679"/>
    </source>
</evidence>
<dbReference type="InterPro" id="IPR002877">
    <property type="entry name" value="RNA_MeTrfase_FtsJ_dom"/>
</dbReference>
<protein>
    <recommendedName>
        <fullName evidence="6">rRNA methyltransferase 2, mitochondrial</fullName>
    </recommendedName>
</protein>
<evidence type="ECO:0000256" key="3">
    <source>
        <dbReference type="ARBA" id="ARBA00022603"/>
    </source>
</evidence>
<dbReference type="GO" id="GO:0008650">
    <property type="term" value="F:rRNA (uridine-2'-O-)-methyltransferase activity"/>
    <property type="evidence" value="ECO:0007669"/>
    <property type="project" value="TreeGrafter"/>
</dbReference>
<accession>K8F3X0</accession>
<dbReference type="InterPro" id="IPR029063">
    <property type="entry name" value="SAM-dependent_MTases_sf"/>
</dbReference>
<dbReference type="AlphaFoldDB" id="K8F3X0"/>
<gene>
    <name evidence="8" type="ORF">Bathy09g03150</name>
</gene>
<dbReference type="Proteomes" id="UP000198341">
    <property type="component" value="Chromosome 9"/>
</dbReference>
<name>K8F3X0_9CHLO</name>
<evidence type="ECO:0000313" key="8">
    <source>
        <dbReference type="EMBL" id="CCO66765.1"/>
    </source>
</evidence>
<reference evidence="8 9" key="1">
    <citation type="submission" date="2011-10" db="EMBL/GenBank/DDBJ databases">
        <authorList>
            <person name="Genoscope - CEA"/>
        </authorList>
    </citation>
    <scope>NUCLEOTIDE SEQUENCE [LARGE SCALE GENOMIC DNA]</scope>
    <source>
        <strain evidence="8 9">RCC 1105</strain>
    </source>
</reference>
<dbReference type="SUPFAM" id="SSF53335">
    <property type="entry name" value="S-adenosyl-L-methionine-dependent methyltransferases"/>
    <property type="match status" value="1"/>
</dbReference>
<dbReference type="STRING" id="41875.K8F3X0"/>
<dbReference type="KEGG" id="bpg:Bathy09g03150"/>
<dbReference type="GeneID" id="19013822"/>
<evidence type="ECO:0000256" key="1">
    <source>
        <dbReference type="ARBA" id="ARBA00009258"/>
    </source>
</evidence>
<evidence type="ECO:0000256" key="5">
    <source>
        <dbReference type="ARBA" id="ARBA00022691"/>
    </source>
</evidence>
<keyword evidence="4" id="KW-0808">Transferase</keyword>
<dbReference type="InterPro" id="IPR050082">
    <property type="entry name" value="RNA_methyltr_RlmE"/>
</dbReference>
<keyword evidence="9" id="KW-1185">Reference proteome</keyword>
<dbReference type="PANTHER" id="PTHR10920">
    <property type="entry name" value="RIBOSOMAL RNA METHYLTRANSFERASE"/>
    <property type="match status" value="1"/>
</dbReference>
<dbReference type="eggNOG" id="KOG1098">
    <property type="taxonomic scope" value="Eukaryota"/>
</dbReference>
<dbReference type="RefSeq" id="XP_007511205.1">
    <property type="nucleotide sequence ID" value="XM_007511143.1"/>
</dbReference>